<dbReference type="EMBL" id="LNQB01000076">
    <property type="protein sequence ID" value="OAP43903.1"/>
    <property type="molecule type" value="Genomic_DNA"/>
</dbReference>
<comment type="caution">
    <text evidence="2">The sequence shown here is derived from an EMBL/GenBank/DDBJ whole genome shotgun (WGS) entry which is preliminary data.</text>
</comment>
<name>A0A178Y9X4_SINSA</name>
<dbReference type="Proteomes" id="UP000078507">
    <property type="component" value="Unassembled WGS sequence"/>
</dbReference>
<keyword evidence="3" id="KW-1185">Reference proteome</keyword>
<evidence type="ECO:0000313" key="2">
    <source>
        <dbReference type="EMBL" id="OAP43903.1"/>
    </source>
</evidence>
<accession>A0A178Y9X4</accession>
<feature type="region of interest" description="Disordered" evidence="1">
    <location>
        <begin position="1"/>
        <end position="26"/>
    </location>
</feature>
<evidence type="ECO:0000313" key="3">
    <source>
        <dbReference type="Proteomes" id="UP000078507"/>
    </source>
</evidence>
<reference evidence="2 3" key="1">
    <citation type="submission" date="2015-11" db="EMBL/GenBank/DDBJ databases">
        <title>Ensifer anhuiense sp. nov., an effective nitrogen fixation bacterium with Glycine soja.</title>
        <authorList>
            <person name="Yan H."/>
            <person name="Chen W."/>
        </authorList>
    </citation>
    <scope>NUCLEOTIDE SEQUENCE [LARGE SCALE GENOMIC DNA]</scope>
    <source>
        <strain evidence="2 3">LMG 7837</strain>
    </source>
</reference>
<gene>
    <name evidence="2" type="ORF">ATB98_08465</name>
</gene>
<dbReference type="RefSeq" id="WP_066875818.1">
    <property type="nucleotide sequence ID" value="NZ_LNQB01000076.1"/>
</dbReference>
<evidence type="ECO:0000256" key="1">
    <source>
        <dbReference type="SAM" id="MobiDB-lite"/>
    </source>
</evidence>
<organism evidence="2 3">
    <name type="scientific">Sinorhizobium saheli</name>
    <dbReference type="NCBI Taxonomy" id="36856"/>
    <lineage>
        <taxon>Bacteria</taxon>
        <taxon>Pseudomonadati</taxon>
        <taxon>Pseudomonadota</taxon>
        <taxon>Alphaproteobacteria</taxon>
        <taxon>Hyphomicrobiales</taxon>
        <taxon>Rhizobiaceae</taxon>
        <taxon>Sinorhizobium/Ensifer group</taxon>
        <taxon>Sinorhizobium</taxon>
    </lineage>
</organism>
<sequence>MDRSTVSRETLAEGSGPRSGITTARSEGADFRIQRAADLMWEVSALSDRAARWVRANYQPVSPSDGDVIRTDLVGANRFMGKARTQGFRIEYIGPHGVNLF</sequence>
<dbReference type="AlphaFoldDB" id="A0A178Y9X4"/>
<protein>
    <submittedName>
        <fullName evidence="2">Uncharacterized protein</fullName>
    </submittedName>
</protein>
<dbReference type="OrthoDB" id="8283023at2"/>
<proteinExistence type="predicted"/>